<feature type="domain" description="AMP-dependent synthetase/ligase" evidence="3">
    <location>
        <begin position="41"/>
        <end position="418"/>
    </location>
</feature>
<dbReference type="Pfam" id="PF00501">
    <property type="entry name" value="AMP-binding"/>
    <property type="match status" value="1"/>
</dbReference>
<dbReference type="PANTHER" id="PTHR22754">
    <property type="entry name" value="DISCO-INTERACTING PROTEIN 2 DIP2 -RELATED"/>
    <property type="match status" value="1"/>
</dbReference>
<dbReference type="OrthoDB" id="3671040at2"/>
<dbReference type="Gene3D" id="3.40.50.12780">
    <property type="entry name" value="N-terminal domain of ligase-like"/>
    <property type="match status" value="1"/>
</dbReference>
<proteinExistence type="inferred from homology"/>
<dbReference type="SUPFAM" id="SSF56801">
    <property type="entry name" value="Acetyl-CoA synthetase-like"/>
    <property type="match status" value="1"/>
</dbReference>
<dbReference type="EMBL" id="OBEG01000001">
    <property type="protein sequence ID" value="SNY76530.1"/>
    <property type="molecule type" value="Genomic_DNA"/>
</dbReference>
<dbReference type="GO" id="GO:0005886">
    <property type="term" value="C:plasma membrane"/>
    <property type="evidence" value="ECO:0007669"/>
    <property type="project" value="TreeGrafter"/>
</dbReference>
<gene>
    <name evidence="4" type="ORF">SAMN04244553_0730</name>
</gene>
<dbReference type="CDD" id="cd05931">
    <property type="entry name" value="FAAL"/>
    <property type="match status" value="1"/>
</dbReference>
<dbReference type="GO" id="GO:0006633">
    <property type="term" value="P:fatty acid biosynthetic process"/>
    <property type="evidence" value="ECO:0007669"/>
    <property type="project" value="TreeGrafter"/>
</dbReference>
<dbReference type="Gene3D" id="3.30.300.30">
    <property type="match status" value="1"/>
</dbReference>
<sequence>MNAPLTPRHPSIVHALLANAERGTDGPSTIFVPERGTDGEFAWRHDDLALAAGRAAAALADAGVRPGDRVVLSLPTSPEFVTAFFGALLLGAVPTAVATPGGFGSAELFYEKFHRLIGYLEPKAVVATSTVLAAAELPSGMTGLDGTALHQLAGDPDAPTLPPRLPEPGDLAFIQATSGSTGTPKGVQITHANLAANCEQIALAASMGPGDTWVGWLPLHHDMGLIGGFLTPMFRGIDAVLMPPSRFLRSPGDWLRAVSKYGGTFTAAPNFAYGYAAARVTDAELAGVDLSSWRFLFCGAEPIHPPTVQRFVDRFGAWGLPPDALVPCYGMAEASLAVTVARPHAPVAYDSVSRRALTGDGVALDVSAGDADEMQIVDCGAPVLGTEVRIVDGDGAPCGEDTVGRIQFRGPSTTVGYFRLPDATASALSDGWWDTGDIGYLRAGRLRITGRQKDLIIIRGANYLPTDFEIAAEQVDGVRLGGVAAVGHADAAGLSEELHLVVETAVAAGEHEALRRAVRVAVSKRTGVLPADVHIVPPRSIPKTTSGKVQRAEARRLFVERPARELVDAGGAV</sequence>
<dbReference type="InterPro" id="IPR040097">
    <property type="entry name" value="FAAL/FAAC"/>
</dbReference>
<reference evidence="4 5" key="1">
    <citation type="submission" date="2017-09" db="EMBL/GenBank/DDBJ databases">
        <authorList>
            <person name="Ehlers B."/>
            <person name="Leendertz F.H."/>
        </authorList>
    </citation>
    <scope>NUCLEOTIDE SEQUENCE [LARGE SCALE GENOMIC DNA]</scope>
    <source>
        <strain evidence="4 5">DSM 45537</strain>
    </source>
</reference>
<dbReference type="PROSITE" id="PS00455">
    <property type="entry name" value="AMP_BINDING"/>
    <property type="match status" value="1"/>
</dbReference>
<dbReference type="InterPro" id="IPR042099">
    <property type="entry name" value="ANL_N_sf"/>
</dbReference>
<dbReference type="InterPro" id="IPR000873">
    <property type="entry name" value="AMP-dep_synth/lig_dom"/>
</dbReference>
<dbReference type="InterPro" id="IPR020845">
    <property type="entry name" value="AMP-binding_CS"/>
</dbReference>
<keyword evidence="5" id="KW-1185">Reference proteome</keyword>
<dbReference type="Proteomes" id="UP000219565">
    <property type="component" value="Unassembled WGS sequence"/>
</dbReference>
<dbReference type="PANTHER" id="PTHR22754:SF32">
    <property type="entry name" value="DISCO-INTERACTING PROTEIN 2"/>
    <property type="match status" value="1"/>
</dbReference>
<name>A0A285KV51_9NOCA</name>
<dbReference type="STRING" id="1379680.GCA_001612615_00283"/>
<dbReference type="InterPro" id="IPR045851">
    <property type="entry name" value="AMP-bd_C_sf"/>
</dbReference>
<comment type="similarity">
    <text evidence="1">Belongs to the ATP-dependent AMP-binding enzyme family.</text>
</comment>
<evidence type="ECO:0000313" key="5">
    <source>
        <dbReference type="Proteomes" id="UP000219565"/>
    </source>
</evidence>
<organism evidence="4 5">
    <name type="scientific">Nocardia amikacinitolerans</name>
    <dbReference type="NCBI Taxonomy" id="756689"/>
    <lineage>
        <taxon>Bacteria</taxon>
        <taxon>Bacillati</taxon>
        <taxon>Actinomycetota</taxon>
        <taxon>Actinomycetes</taxon>
        <taxon>Mycobacteriales</taxon>
        <taxon>Nocardiaceae</taxon>
        <taxon>Nocardia</taxon>
    </lineage>
</organism>
<dbReference type="AlphaFoldDB" id="A0A285KV51"/>
<keyword evidence="2 4" id="KW-0436">Ligase</keyword>
<dbReference type="GO" id="GO:0070566">
    <property type="term" value="F:adenylyltransferase activity"/>
    <property type="evidence" value="ECO:0007669"/>
    <property type="project" value="TreeGrafter"/>
</dbReference>
<evidence type="ECO:0000259" key="3">
    <source>
        <dbReference type="Pfam" id="PF00501"/>
    </source>
</evidence>
<evidence type="ECO:0000256" key="2">
    <source>
        <dbReference type="ARBA" id="ARBA00022598"/>
    </source>
</evidence>
<accession>A0A285KV51</accession>
<protein>
    <submittedName>
        <fullName evidence="4">Acyl-CoA synthetase (AMP-forming)/AMP-acid ligase II</fullName>
    </submittedName>
</protein>
<dbReference type="RefSeq" id="WP_097243622.1">
    <property type="nucleotide sequence ID" value="NZ_JAMTCW010000001.1"/>
</dbReference>
<evidence type="ECO:0000313" key="4">
    <source>
        <dbReference type="EMBL" id="SNY76530.1"/>
    </source>
</evidence>
<dbReference type="GO" id="GO:0016874">
    <property type="term" value="F:ligase activity"/>
    <property type="evidence" value="ECO:0007669"/>
    <property type="project" value="UniProtKB-KW"/>
</dbReference>
<evidence type="ECO:0000256" key="1">
    <source>
        <dbReference type="ARBA" id="ARBA00006432"/>
    </source>
</evidence>